<evidence type="ECO:0000256" key="3">
    <source>
        <dbReference type="ARBA" id="ARBA00022723"/>
    </source>
</evidence>
<feature type="binding site" evidence="8">
    <location>
        <position position="181"/>
    </location>
    <ligand>
        <name>deamido-NAD(+)</name>
        <dbReference type="ChEBI" id="CHEBI:58437"/>
        <note>ligand shared between two neighboring subunits</note>
    </ligand>
</feature>
<dbReference type="InterPro" id="IPR014729">
    <property type="entry name" value="Rossmann-like_a/b/a_fold"/>
</dbReference>
<feature type="domain" description="NAD/GMP synthase" evidence="12">
    <location>
        <begin position="33"/>
        <end position="277"/>
    </location>
</feature>
<keyword evidence="3 8" id="KW-0479">Metal-binding</keyword>
<dbReference type="NCBIfam" id="TIGR00552">
    <property type="entry name" value="nadE"/>
    <property type="match status" value="1"/>
</dbReference>
<dbReference type="Gene3D" id="3.40.50.620">
    <property type="entry name" value="HUPs"/>
    <property type="match status" value="1"/>
</dbReference>
<evidence type="ECO:0000256" key="1">
    <source>
        <dbReference type="ARBA" id="ARBA00005859"/>
    </source>
</evidence>
<comment type="catalytic activity">
    <reaction evidence="8 10">
        <text>deamido-NAD(+) + NH4(+) + ATP = AMP + diphosphate + NAD(+) + H(+)</text>
        <dbReference type="Rhea" id="RHEA:21188"/>
        <dbReference type="ChEBI" id="CHEBI:15378"/>
        <dbReference type="ChEBI" id="CHEBI:28938"/>
        <dbReference type="ChEBI" id="CHEBI:30616"/>
        <dbReference type="ChEBI" id="CHEBI:33019"/>
        <dbReference type="ChEBI" id="CHEBI:57540"/>
        <dbReference type="ChEBI" id="CHEBI:58437"/>
        <dbReference type="ChEBI" id="CHEBI:456215"/>
        <dbReference type="EC" id="6.3.1.5"/>
    </reaction>
</comment>
<dbReference type="InterPro" id="IPR022926">
    <property type="entry name" value="NH(3)-dep_NAD(+)_synth"/>
</dbReference>
<accession>A0A897MRR7</accession>
<feature type="compositionally biased region" description="Basic and acidic residues" evidence="11">
    <location>
        <begin position="284"/>
        <end position="296"/>
    </location>
</feature>
<feature type="binding site" evidence="8">
    <location>
        <position position="166"/>
    </location>
    <ligand>
        <name>Mg(2+)</name>
        <dbReference type="ChEBI" id="CHEBI:18420"/>
    </ligand>
</feature>
<evidence type="ECO:0000256" key="10">
    <source>
        <dbReference type="RuleBase" id="RU003812"/>
    </source>
</evidence>
<name>A0A897MRR7_9EURY</name>
<dbReference type="GO" id="GO:0003952">
    <property type="term" value="F:NAD+ synthase (glutamine-hydrolyzing) activity"/>
    <property type="evidence" value="ECO:0007669"/>
    <property type="project" value="InterPro"/>
</dbReference>
<dbReference type="GO" id="GO:0008795">
    <property type="term" value="F:NAD+ synthase activity"/>
    <property type="evidence" value="ECO:0007669"/>
    <property type="project" value="UniProtKB-UniRule"/>
</dbReference>
<comment type="pathway">
    <text evidence="8">Cofactor biosynthesis; NAD(+) biosynthesis; NAD(+) from deamido-NAD(+) (ammonia route): step 1/1.</text>
</comment>
<feature type="binding site" evidence="8">
    <location>
        <position position="60"/>
    </location>
    <ligand>
        <name>Mg(2+)</name>
        <dbReference type="ChEBI" id="CHEBI:18420"/>
    </ligand>
</feature>
<evidence type="ECO:0000256" key="7">
    <source>
        <dbReference type="ARBA" id="ARBA00023027"/>
    </source>
</evidence>
<dbReference type="GO" id="GO:0046872">
    <property type="term" value="F:metal ion binding"/>
    <property type="evidence" value="ECO:0007669"/>
    <property type="project" value="UniProtKB-KW"/>
</dbReference>
<evidence type="ECO:0000256" key="9">
    <source>
        <dbReference type="RuleBase" id="RU003811"/>
    </source>
</evidence>
<keyword evidence="7 8" id="KW-0520">NAD</keyword>
<gene>
    <name evidence="13" type="primary">nadE2</name>
    <name evidence="8" type="synonym">nadE</name>
    <name evidence="13" type="ORF">AArcS_0430</name>
</gene>
<feature type="region of interest" description="Disordered" evidence="11">
    <location>
        <begin position="272"/>
        <end position="296"/>
    </location>
</feature>
<dbReference type="Pfam" id="PF02540">
    <property type="entry name" value="NAD_synthase"/>
    <property type="match status" value="1"/>
</dbReference>
<evidence type="ECO:0000259" key="12">
    <source>
        <dbReference type="Pfam" id="PF02540"/>
    </source>
</evidence>
<proteinExistence type="inferred from homology"/>
<dbReference type="HAMAP" id="MF_00193">
    <property type="entry name" value="NadE_ammonia_dep"/>
    <property type="match status" value="1"/>
</dbReference>
<feature type="binding site" evidence="8">
    <location>
        <begin position="54"/>
        <end position="61"/>
    </location>
    <ligand>
        <name>ATP</name>
        <dbReference type="ChEBI" id="CHEBI:30616"/>
    </ligand>
</feature>
<feature type="binding site" description="in other chain" evidence="8">
    <location>
        <begin position="272"/>
        <end position="273"/>
    </location>
    <ligand>
        <name>deamido-NAD(+)</name>
        <dbReference type="ChEBI" id="CHEBI:58437"/>
        <note>ligand shared between two neighboring subunits</note>
    </ligand>
</feature>
<sequence length="296" mass="32042">MLSGNNKTFDRYLGERDGPTFLSTMDGLNAAREEIVEFIRRTVVDANAEGVVVAMSGGIDSTLTAALAAEALGSDRVLGLSLPASKTDSVHAQEARTIADGFGIDFQEIQLKPLLETFETVVGAALGDDADRVATGNVLARLRMLCAYYAANTRSLLVLGTSNRSELLLGYYTKYGDGAADLFPLGDLYKTEVRALAPHAGVPRRIISKPPTGGLWSGQTDEAELGAGYRTLDRLLRLLVDREYDIEAAAERVDVPVETADDVATMYLDGAHKRTLPPMPGIGERNDDRSRQPFYR</sequence>
<evidence type="ECO:0000256" key="8">
    <source>
        <dbReference type="HAMAP-Rule" id="MF_00193"/>
    </source>
</evidence>
<feature type="binding site" description="in other chain" evidence="8">
    <location>
        <position position="141"/>
    </location>
    <ligand>
        <name>deamido-NAD(+)</name>
        <dbReference type="ChEBI" id="CHEBI:58437"/>
        <note>ligand shared between two neighboring subunits</note>
    </ligand>
</feature>
<dbReference type="GO" id="GO:0004359">
    <property type="term" value="F:glutaminase activity"/>
    <property type="evidence" value="ECO:0007669"/>
    <property type="project" value="InterPro"/>
</dbReference>
<dbReference type="RefSeq" id="WP_238478776.1">
    <property type="nucleotide sequence ID" value="NZ_CP064786.1"/>
</dbReference>
<evidence type="ECO:0000256" key="2">
    <source>
        <dbReference type="ARBA" id="ARBA00022598"/>
    </source>
</evidence>
<dbReference type="PANTHER" id="PTHR23090:SF9">
    <property type="entry name" value="GLUTAMINE-DEPENDENT NAD(+) SYNTHETASE"/>
    <property type="match status" value="1"/>
</dbReference>
<comment type="subunit">
    <text evidence="8">Homodimer.</text>
</comment>
<feature type="binding site" evidence="8">
    <location>
        <position position="161"/>
    </location>
    <ligand>
        <name>ATP</name>
        <dbReference type="ChEBI" id="CHEBI:30616"/>
    </ligand>
</feature>
<evidence type="ECO:0000256" key="5">
    <source>
        <dbReference type="ARBA" id="ARBA00022840"/>
    </source>
</evidence>
<dbReference type="KEGG" id="hara:AArcS_0430"/>
<dbReference type="EMBL" id="CP064786">
    <property type="protein sequence ID" value="QSG01659.1"/>
    <property type="molecule type" value="Genomic_DNA"/>
</dbReference>
<feature type="binding site" evidence="8">
    <location>
        <position position="212"/>
    </location>
    <ligand>
        <name>ATP</name>
        <dbReference type="ChEBI" id="CHEBI:30616"/>
    </ligand>
</feature>
<feature type="binding site" description="in other chain" evidence="8">
    <location>
        <position position="174"/>
    </location>
    <ligand>
        <name>deamido-NAD(+)</name>
        <dbReference type="ChEBI" id="CHEBI:58437"/>
        <note>ligand shared between two neighboring subunits</note>
    </ligand>
</feature>
<dbReference type="UniPathway" id="UPA00253">
    <property type="reaction ID" value="UER00333"/>
</dbReference>
<keyword evidence="4 8" id="KW-0547">Nucleotide-binding</keyword>
<comment type="function">
    <text evidence="8">Catalyzes the ATP-dependent amidation of deamido-NAD to form NAD. Uses ammonia as a nitrogen source.</text>
</comment>
<dbReference type="EC" id="6.3.1.5" evidence="8 10"/>
<dbReference type="NCBIfam" id="NF010587">
    <property type="entry name" value="PRK13980.1"/>
    <property type="match status" value="1"/>
</dbReference>
<evidence type="ECO:0000256" key="6">
    <source>
        <dbReference type="ARBA" id="ARBA00022842"/>
    </source>
</evidence>
<dbReference type="GO" id="GO:0009435">
    <property type="term" value="P:NAD+ biosynthetic process"/>
    <property type="evidence" value="ECO:0007669"/>
    <property type="project" value="UniProtKB-UniRule"/>
</dbReference>
<keyword evidence="6 8" id="KW-0460">Magnesium</keyword>
<keyword evidence="14" id="KW-1185">Reference proteome</keyword>
<comment type="similarity">
    <text evidence="1 8 9">Belongs to the NAD synthetase family.</text>
</comment>
<evidence type="ECO:0000256" key="11">
    <source>
        <dbReference type="SAM" id="MobiDB-lite"/>
    </source>
</evidence>
<dbReference type="InterPro" id="IPR022310">
    <property type="entry name" value="NAD/GMP_synthase"/>
</dbReference>
<evidence type="ECO:0000256" key="4">
    <source>
        <dbReference type="ARBA" id="ARBA00022741"/>
    </source>
</evidence>
<keyword evidence="2 8" id="KW-0436">Ligase</keyword>
<dbReference type="PANTHER" id="PTHR23090">
    <property type="entry name" value="NH 3 /GLUTAMINE-DEPENDENT NAD + SYNTHETASE"/>
    <property type="match status" value="1"/>
</dbReference>
<evidence type="ECO:0000313" key="13">
    <source>
        <dbReference type="EMBL" id="QSG01659.1"/>
    </source>
</evidence>
<dbReference type="GeneID" id="70683815"/>
<dbReference type="GO" id="GO:0005524">
    <property type="term" value="F:ATP binding"/>
    <property type="evidence" value="ECO:0007669"/>
    <property type="project" value="UniProtKB-UniRule"/>
</dbReference>
<dbReference type="SUPFAM" id="SSF52402">
    <property type="entry name" value="Adenine nucleotide alpha hydrolases-like"/>
    <property type="match status" value="1"/>
</dbReference>
<reference evidence="13" key="1">
    <citation type="submission" date="2020-11" db="EMBL/GenBank/DDBJ databases">
        <title>Carbohydrate-dependent, anaerobic sulfur respiration: A novel catabolism in halophilic archaea.</title>
        <authorList>
            <person name="Sorokin D.Y."/>
            <person name="Messina E."/>
            <person name="Smedile F."/>
            <person name="La Cono V."/>
            <person name="Hallsworth J.E."/>
            <person name="Yakimov M.M."/>
        </authorList>
    </citation>
    <scope>NUCLEOTIDE SEQUENCE</scope>
    <source>
        <strain evidence="13">AArc-S</strain>
    </source>
</reference>
<feature type="binding site" evidence="8">
    <location>
        <position position="190"/>
    </location>
    <ligand>
        <name>ATP</name>
        <dbReference type="ChEBI" id="CHEBI:30616"/>
    </ligand>
</feature>
<dbReference type="InterPro" id="IPR003694">
    <property type="entry name" value="NAD_synthase"/>
</dbReference>
<protein>
    <recommendedName>
        <fullName evidence="8 10">NH(3)-dependent NAD(+) synthetase</fullName>
        <ecNumber evidence="8 10">6.3.1.5</ecNumber>
    </recommendedName>
</protein>
<dbReference type="CDD" id="cd00553">
    <property type="entry name" value="NAD_synthase"/>
    <property type="match status" value="1"/>
</dbReference>
<evidence type="ECO:0000313" key="14">
    <source>
        <dbReference type="Proteomes" id="UP000663586"/>
    </source>
</evidence>
<dbReference type="Proteomes" id="UP000663586">
    <property type="component" value="Chromosome"/>
</dbReference>
<dbReference type="GO" id="GO:0005737">
    <property type="term" value="C:cytoplasm"/>
    <property type="evidence" value="ECO:0007669"/>
    <property type="project" value="InterPro"/>
</dbReference>
<organism evidence="13 14">
    <name type="scientific">Natranaeroarchaeum sulfidigenes</name>
    <dbReference type="NCBI Taxonomy" id="2784880"/>
    <lineage>
        <taxon>Archaea</taxon>
        <taxon>Methanobacteriati</taxon>
        <taxon>Methanobacteriota</taxon>
        <taxon>Stenosarchaea group</taxon>
        <taxon>Halobacteria</taxon>
        <taxon>Halobacteriales</taxon>
        <taxon>Natronoarchaeaceae</taxon>
        <taxon>Natranaeroarchaeum</taxon>
    </lineage>
</organism>
<keyword evidence="5 8" id="KW-0067">ATP-binding</keyword>
<dbReference type="AlphaFoldDB" id="A0A897MRR7"/>